<gene>
    <name evidence="1" type="ORF">DM01DRAFT_251809</name>
</gene>
<dbReference type="EMBL" id="MCGT01000022">
    <property type="protein sequence ID" value="ORX50928.1"/>
    <property type="molecule type" value="Genomic_DNA"/>
</dbReference>
<comment type="caution">
    <text evidence="1">The sequence shown here is derived from an EMBL/GenBank/DDBJ whole genome shotgun (WGS) entry which is preliminary data.</text>
</comment>
<evidence type="ECO:0000313" key="2">
    <source>
        <dbReference type="Proteomes" id="UP000242146"/>
    </source>
</evidence>
<sequence>MLEIIVHGIDIWQDSSTSELTVYRRVAALLDHLFMGTAIELVDGECTSESTKAAMALYNSCTGRFGLVYGRKIDWMTIVGHNNERIELSANEWKRANVSDTIALTQQAKNLRSNATILSKLIKMGCTPAILAMDWIGMCGYLYYLTFVEQHGIFVANTFAKLVIPTSLDDIESAVTTINALFKWRV</sequence>
<accession>A0A1X2GCX6</accession>
<dbReference type="Proteomes" id="UP000242146">
    <property type="component" value="Unassembled WGS sequence"/>
</dbReference>
<dbReference type="OrthoDB" id="2284791at2759"/>
<protein>
    <submittedName>
        <fullName evidence="1">Uncharacterized protein</fullName>
    </submittedName>
</protein>
<organism evidence="1 2">
    <name type="scientific">Hesseltinella vesiculosa</name>
    <dbReference type="NCBI Taxonomy" id="101127"/>
    <lineage>
        <taxon>Eukaryota</taxon>
        <taxon>Fungi</taxon>
        <taxon>Fungi incertae sedis</taxon>
        <taxon>Mucoromycota</taxon>
        <taxon>Mucoromycotina</taxon>
        <taxon>Mucoromycetes</taxon>
        <taxon>Mucorales</taxon>
        <taxon>Cunninghamellaceae</taxon>
        <taxon>Hesseltinella</taxon>
    </lineage>
</organism>
<reference evidence="1 2" key="1">
    <citation type="submission" date="2016-07" db="EMBL/GenBank/DDBJ databases">
        <title>Pervasive Adenine N6-methylation of Active Genes in Fungi.</title>
        <authorList>
            <consortium name="DOE Joint Genome Institute"/>
            <person name="Mondo S.J."/>
            <person name="Dannebaum R.O."/>
            <person name="Kuo R.C."/>
            <person name="Labutti K."/>
            <person name="Haridas S."/>
            <person name="Kuo A."/>
            <person name="Salamov A."/>
            <person name="Ahrendt S.R."/>
            <person name="Lipzen A."/>
            <person name="Sullivan W."/>
            <person name="Andreopoulos W.B."/>
            <person name="Clum A."/>
            <person name="Lindquist E."/>
            <person name="Daum C."/>
            <person name="Ramamoorthy G.K."/>
            <person name="Gryganskyi A."/>
            <person name="Culley D."/>
            <person name="Magnuson J.K."/>
            <person name="James T.Y."/>
            <person name="O'Malley M.A."/>
            <person name="Stajich J.E."/>
            <person name="Spatafora J.W."/>
            <person name="Visel A."/>
            <person name="Grigoriev I.V."/>
        </authorList>
    </citation>
    <scope>NUCLEOTIDE SEQUENCE [LARGE SCALE GENOMIC DNA]</scope>
    <source>
        <strain evidence="1 2">NRRL 3301</strain>
    </source>
</reference>
<proteinExistence type="predicted"/>
<keyword evidence="2" id="KW-1185">Reference proteome</keyword>
<name>A0A1X2GCX6_9FUNG</name>
<dbReference type="AlphaFoldDB" id="A0A1X2GCX6"/>
<evidence type="ECO:0000313" key="1">
    <source>
        <dbReference type="EMBL" id="ORX50928.1"/>
    </source>
</evidence>